<feature type="signal peptide" evidence="1">
    <location>
        <begin position="1"/>
        <end position="21"/>
    </location>
</feature>
<evidence type="ECO:0000313" key="3">
    <source>
        <dbReference type="EMBL" id="RYU86203.1"/>
    </source>
</evidence>
<accession>A0A4Q5LH77</accession>
<dbReference type="InterPro" id="IPR002035">
    <property type="entry name" value="VWF_A"/>
</dbReference>
<organism evidence="3 4">
    <name type="scientific">Mucilaginibacter terrigena</name>
    <dbReference type="NCBI Taxonomy" id="2492395"/>
    <lineage>
        <taxon>Bacteria</taxon>
        <taxon>Pseudomonadati</taxon>
        <taxon>Bacteroidota</taxon>
        <taxon>Sphingobacteriia</taxon>
        <taxon>Sphingobacteriales</taxon>
        <taxon>Sphingobacteriaceae</taxon>
        <taxon>Mucilaginibacter</taxon>
    </lineage>
</organism>
<gene>
    <name evidence="3" type="ORF">EWM62_18530</name>
</gene>
<dbReference type="InterPro" id="IPR036465">
    <property type="entry name" value="vWFA_dom_sf"/>
</dbReference>
<feature type="domain" description="VWFA" evidence="2">
    <location>
        <begin position="279"/>
        <end position="457"/>
    </location>
</feature>
<dbReference type="Pfam" id="PF12450">
    <property type="entry name" value="vWF_A"/>
    <property type="match status" value="1"/>
</dbReference>
<dbReference type="PROSITE" id="PS50234">
    <property type="entry name" value="VWFA"/>
    <property type="match status" value="1"/>
</dbReference>
<evidence type="ECO:0000313" key="4">
    <source>
        <dbReference type="Proteomes" id="UP000293331"/>
    </source>
</evidence>
<comment type="caution">
    <text evidence="3">The sequence shown here is derived from an EMBL/GenBank/DDBJ whole genome shotgun (WGS) entry which is preliminary data.</text>
</comment>
<dbReference type="Pfam" id="PF13715">
    <property type="entry name" value="CarbopepD_reg_2"/>
    <property type="match status" value="1"/>
</dbReference>
<evidence type="ECO:0000256" key="1">
    <source>
        <dbReference type="SAM" id="SignalP"/>
    </source>
</evidence>
<keyword evidence="1" id="KW-0732">Signal</keyword>
<keyword evidence="4" id="KW-1185">Reference proteome</keyword>
<dbReference type="InterPro" id="IPR051266">
    <property type="entry name" value="CLCR"/>
</dbReference>
<dbReference type="SUPFAM" id="SSF53300">
    <property type="entry name" value="vWA-like"/>
    <property type="match status" value="1"/>
</dbReference>
<feature type="chain" id="PRO_5020822222" evidence="1">
    <location>
        <begin position="22"/>
        <end position="654"/>
    </location>
</feature>
<protein>
    <submittedName>
        <fullName evidence="3">DUF3520 domain-containing protein</fullName>
    </submittedName>
</protein>
<dbReference type="CDD" id="cd01465">
    <property type="entry name" value="vWA_subgroup"/>
    <property type="match status" value="1"/>
</dbReference>
<sequence>MKKLLLLMMLLAAFTGFKGDAANRIITGTVTSADDKLPLPGVSITVKGTNIGTQTNAAGKYSLNVPDGTTTLIFTFIGYQHVEINIGGKNEINVALKGSKAQLSEVVVTASWLHVKQSSQGYKTTRYKSQPIVYGRTNNVAKALKGKVLGLQVTTANKGYFDYSAPAPIENDESYKGITENAFTSAASAPLSTFSVDVDAASYSNVRRFINNGQLPPADAVRVEEMINYFNYNLAGPADGGPVAIHTELSSAPWNTKHRLLRIGLKAKTIPTQNLPASNLVFLIDVSGSMDASNKLPLVQSSLKMLVDQLRPQDKVALVVYAGAAGVVLPSTTGDKKETIKNAIDNLSAGGSTAGGEGIKLAYKIATENLMPKGNNRIILATDGDFNVGASSDDDMEKLIEKKRESGIFLSVLGYGMGNYKDSKMETLADKGNGNYAYIDNITEARKTLVSEFGGTLFTVAKDVKLQIEFNPAKVQAYRLLGYENRILNKEDFNDDKKDAGDMGSGHTVTAFYEIVPAGIKDDYSVSVDPLKYQKNESKPVATSGSSEIMTIKFRYKEPVSSVSKMSQAVVYDKPVEFNATSTDFKFASAVAEVGMLLRDSKFKQKASFTHAIATARAGKGDDSEGYRSEFIRLAESAKLLTRSTELAKVDDEE</sequence>
<dbReference type="AlphaFoldDB" id="A0A4Q5LH77"/>
<dbReference type="SMART" id="SM00327">
    <property type="entry name" value="VWA"/>
    <property type="match status" value="1"/>
</dbReference>
<name>A0A4Q5LH77_9SPHI</name>
<dbReference type="Gene3D" id="2.60.40.1120">
    <property type="entry name" value="Carboxypeptidase-like, regulatory domain"/>
    <property type="match status" value="1"/>
</dbReference>
<reference evidence="3 4" key="1">
    <citation type="submission" date="2019-02" db="EMBL/GenBank/DDBJ databases">
        <title>Bacterial novel species Mucilaginibacter sp. 17JY9-4 isolated from soil.</title>
        <authorList>
            <person name="Jung H.-Y."/>
        </authorList>
    </citation>
    <scope>NUCLEOTIDE SEQUENCE [LARGE SCALE GENOMIC DNA]</scope>
    <source>
        <strain evidence="3 4">17JY9-4</strain>
    </source>
</reference>
<dbReference type="RefSeq" id="WP_129878170.1">
    <property type="nucleotide sequence ID" value="NZ_SEWG01000010.1"/>
</dbReference>
<dbReference type="OrthoDB" id="9805121at2"/>
<dbReference type="Proteomes" id="UP000293331">
    <property type="component" value="Unassembled WGS sequence"/>
</dbReference>
<dbReference type="PANTHER" id="PTHR10579">
    <property type="entry name" value="CALCIUM-ACTIVATED CHLORIDE CHANNEL REGULATOR"/>
    <property type="match status" value="1"/>
</dbReference>
<proteinExistence type="predicted"/>
<dbReference type="PANTHER" id="PTHR10579:SF43">
    <property type="entry name" value="ZINC FINGER (C3HC4-TYPE RING FINGER) FAMILY PROTEIN"/>
    <property type="match status" value="1"/>
</dbReference>
<dbReference type="Gene3D" id="3.40.50.410">
    <property type="entry name" value="von Willebrand factor, type A domain"/>
    <property type="match status" value="1"/>
</dbReference>
<dbReference type="EMBL" id="SEWG01000010">
    <property type="protein sequence ID" value="RYU86203.1"/>
    <property type="molecule type" value="Genomic_DNA"/>
</dbReference>
<dbReference type="SUPFAM" id="SSF49464">
    <property type="entry name" value="Carboxypeptidase regulatory domain-like"/>
    <property type="match status" value="1"/>
</dbReference>
<dbReference type="InterPro" id="IPR008969">
    <property type="entry name" value="CarboxyPept-like_regulatory"/>
</dbReference>
<dbReference type="Pfam" id="PF12034">
    <property type="entry name" value="YfbK_C"/>
    <property type="match status" value="1"/>
</dbReference>
<dbReference type="InterPro" id="IPR021908">
    <property type="entry name" value="YfbK_C"/>
</dbReference>
<evidence type="ECO:0000259" key="2">
    <source>
        <dbReference type="PROSITE" id="PS50234"/>
    </source>
</evidence>
<dbReference type="InterPro" id="IPR022156">
    <property type="entry name" value="Uncharacterised_YfbK_N"/>
</dbReference>
<dbReference type="Pfam" id="PF00092">
    <property type="entry name" value="VWA"/>
    <property type="match status" value="1"/>
</dbReference>